<organism evidence="2 3">
    <name type="scientific">Aerolutibacter ruishenii</name>
    <dbReference type="NCBI Taxonomy" id="686800"/>
    <lineage>
        <taxon>Bacteria</taxon>
        <taxon>Pseudomonadati</taxon>
        <taxon>Pseudomonadota</taxon>
        <taxon>Gammaproteobacteria</taxon>
        <taxon>Lysobacterales</taxon>
        <taxon>Lysobacteraceae</taxon>
        <taxon>Aerolutibacter</taxon>
    </lineage>
</organism>
<sequence>MKVQMQGQSLRLRINEAELARLQAGDAVDNLTRLPGGAVSRQAVQLVDAEAPALMATGEGWTYQLPRELLAPYVARLPCRDGLSARLSVGDGTELTVEFEVDVRDSVRSRGTPRRGAQSRRDPDRGSG</sequence>
<dbReference type="Proteomes" id="UP000316471">
    <property type="component" value="Unassembled WGS sequence"/>
</dbReference>
<gene>
    <name evidence="2" type="ORF">IP93_02755</name>
</gene>
<evidence type="ECO:0000256" key="1">
    <source>
        <dbReference type="SAM" id="MobiDB-lite"/>
    </source>
</evidence>
<dbReference type="EMBL" id="VLKP01000013">
    <property type="protein sequence ID" value="TWI07237.1"/>
    <property type="molecule type" value="Genomic_DNA"/>
</dbReference>
<comment type="caution">
    <text evidence="2">The sequence shown here is derived from an EMBL/GenBank/DDBJ whole genome shotgun (WGS) entry which is preliminary data.</text>
</comment>
<evidence type="ECO:0000313" key="2">
    <source>
        <dbReference type="EMBL" id="TWI07237.1"/>
    </source>
</evidence>
<name>A0A562LI03_9GAMM</name>
<keyword evidence="3" id="KW-1185">Reference proteome</keyword>
<evidence type="ECO:0000313" key="3">
    <source>
        <dbReference type="Proteomes" id="UP000316471"/>
    </source>
</evidence>
<dbReference type="OrthoDB" id="6025662at2"/>
<proteinExistence type="predicted"/>
<reference evidence="2 3" key="1">
    <citation type="journal article" date="2015" name="Stand. Genomic Sci.">
        <title>Genomic Encyclopedia of Bacterial and Archaeal Type Strains, Phase III: the genomes of soil and plant-associated and newly described type strains.</title>
        <authorList>
            <person name="Whitman W.B."/>
            <person name="Woyke T."/>
            <person name="Klenk H.P."/>
            <person name="Zhou Y."/>
            <person name="Lilburn T.G."/>
            <person name="Beck B.J."/>
            <person name="De Vos P."/>
            <person name="Vandamme P."/>
            <person name="Eisen J.A."/>
            <person name="Garrity G."/>
            <person name="Hugenholtz P."/>
            <person name="Kyrpides N.C."/>
        </authorList>
    </citation>
    <scope>NUCLEOTIDE SEQUENCE [LARGE SCALE GENOMIC DNA]</scope>
    <source>
        <strain evidence="2 3">CGMCC 1.10136</strain>
    </source>
</reference>
<feature type="compositionally biased region" description="Basic and acidic residues" evidence="1">
    <location>
        <begin position="119"/>
        <end position="128"/>
    </location>
</feature>
<dbReference type="RefSeq" id="WP_144816627.1">
    <property type="nucleotide sequence ID" value="NZ_VLKP01000013.1"/>
</dbReference>
<accession>A0A562LI03</accession>
<feature type="region of interest" description="Disordered" evidence="1">
    <location>
        <begin position="106"/>
        <end position="128"/>
    </location>
</feature>
<dbReference type="AlphaFoldDB" id="A0A562LI03"/>
<protein>
    <submittedName>
        <fullName evidence="2">Uncharacterized protein</fullName>
    </submittedName>
</protein>